<accession>A0A1C3WP49</accession>
<dbReference type="InterPro" id="IPR044033">
    <property type="entry name" value="GpV-like_apex"/>
</dbReference>
<keyword evidence="3" id="KW-1185">Reference proteome</keyword>
<name>A0A1C3WP49_9HYPH</name>
<dbReference type="EMBL" id="FMAH01000035">
    <property type="protein sequence ID" value="SCB41749.1"/>
    <property type="molecule type" value="Genomic_DNA"/>
</dbReference>
<dbReference type="PIRSF" id="PIRSF012337">
    <property type="entry name" value="gp45"/>
    <property type="match status" value="1"/>
</dbReference>
<gene>
    <name evidence="2" type="ORF">GA0061102_10358</name>
</gene>
<organism evidence="2 3">
    <name type="scientific">Rhizobium miluonense</name>
    <dbReference type="NCBI Taxonomy" id="411945"/>
    <lineage>
        <taxon>Bacteria</taxon>
        <taxon>Pseudomonadati</taxon>
        <taxon>Pseudomonadota</taxon>
        <taxon>Alphaproteobacteria</taxon>
        <taxon>Hyphomicrobiales</taxon>
        <taxon>Rhizobiaceae</taxon>
        <taxon>Rhizobium/Agrobacterium group</taxon>
        <taxon>Rhizobium</taxon>
    </lineage>
</organism>
<sequence>MTIARGSIKSVKDGGKLRTLNLVGLQDESLSDVEHFESYGLTAVPAASGSDGAAEAIIGFVGGNRSHPIVLAFGDRRSRPKGRPAGDVTLYHYNGSEVHLAASGININTAGNPLTITAGGVTMTISPSGVAIQGGTVTHNGKDIGFDHVHTGVTTGGGTTGAPA</sequence>
<reference evidence="3" key="1">
    <citation type="submission" date="2016-08" db="EMBL/GenBank/DDBJ databases">
        <authorList>
            <person name="Varghese N."/>
            <person name="Submissions Spin"/>
        </authorList>
    </citation>
    <scope>NUCLEOTIDE SEQUENCE [LARGE SCALE GENOMIC DNA]</scope>
    <source>
        <strain evidence="3">HAMBI 2971</strain>
    </source>
</reference>
<evidence type="ECO:0000313" key="3">
    <source>
        <dbReference type="Proteomes" id="UP000199435"/>
    </source>
</evidence>
<dbReference type="RefSeq" id="WP_092853792.1">
    <property type="nucleotide sequence ID" value="NZ_FMAH01000035.1"/>
</dbReference>
<dbReference type="OrthoDB" id="8449472at2"/>
<dbReference type="STRING" id="411945.GA0061102_10358"/>
<dbReference type="InterPro" id="IPR014462">
    <property type="entry name" value="Phage_Mu_Gp45"/>
</dbReference>
<dbReference type="Pfam" id="PF06890">
    <property type="entry name" value="Phage_Mu_Gp45"/>
    <property type="match status" value="1"/>
</dbReference>
<feature type="domain" description="Bacteriophage Mu Gp45 N-terminal" evidence="1">
    <location>
        <begin position="5"/>
        <end position="77"/>
    </location>
</feature>
<dbReference type="AlphaFoldDB" id="A0A1C3WP49"/>
<proteinExistence type="predicted"/>
<evidence type="ECO:0000313" key="2">
    <source>
        <dbReference type="EMBL" id="SCB41749.1"/>
    </source>
</evidence>
<dbReference type="InterPro" id="IPR053861">
    <property type="entry name" value="Phage_Mu_Gp45_N"/>
</dbReference>
<dbReference type="Proteomes" id="UP000199435">
    <property type="component" value="Unassembled WGS sequence"/>
</dbReference>
<evidence type="ECO:0000259" key="1">
    <source>
        <dbReference type="Pfam" id="PF06890"/>
    </source>
</evidence>
<dbReference type="Pfam" id="PF18946">
    <property type="entry name" value="Apex"/>
    <property type="match status" value="1"/>
</dbReference>
<protein>
    <submittedName>
        <fullName evidence="2">Phage baseplate assembly protein V</fullName>
    </submittedName>
</protein>